<organism evidence="1 2">
    <name type="scientific">Pseudacidovorax intermedius</name>
    <dbReference type="NCBI Taxonomy" id="433924"/>
    <lineage>
        <taxon>Bacteria</taxon>
        <taxon>Pseudomonadati</taxon>
        <taxon>Pseudomonadota</taxon>
        <taxon>Betaproteobacteria</taxon>
        <taxon>Burkholderiales</taxon>
        <taxon>Comamonadaceae</taxon>
        <taxon>Pseudacidovorax</taxon>
    </lineage>
</organism>
<dbReference type="Proteomes" id="UP000072741">
    <property type="component" value="Unassembled WGS sequence"/>
</dbReference>
<comment type="caution">
    <text evidence="1">The sequence shown here is derived from an EMBL/GenBank/DDBJ whole genome shotgun (WGS) entry which is preliminary data.</text>
</comment>
<reference evidence="1 2" key="1">
    <citation type="journal article" date="2016" name="Front. Microbiol.">
        <title>Genomic Resource of Rice Seed Associated Bacteria.</title>
        <authorList>
            <person name="Midha S."/>
            <person name="Bansal K."/>
            <person name="Sharma S."/>
            <person name="Kumar N."/>
            <person name="Patil P.P."/>
            <person name="Chaudhry V."/>
            <person name="Patil P.B."/>
        </authorList>
    </citation>
    <scope>NUCLEOTIDE SEQUENCE [LARGE SCALE GENOMIC DNA]</scope>
    <source>
        <strain evidence="1 2">NS331</strain>
    </source>
</reference>
<name>A0A147GPW2_9BURK</name>
<dbReference type="Pfam" id="PF14334">
    <property type="entry name" value="DUF4390"/>
    <property type="match status" value="1"/>
</dbReference>
<gene>
    <name evidence="1" type="ORF">NS331_18790</name>
</gene>
<keyword evidence="2" id="KW-1185">Reference proteome</keyword>
<evidence type="ECO:0000313" key="2">
    <source>
        <dbReference type="Proteomes" id="UP000072741"/>
    </source>
</evidence>
<dbReference type="AlphaFoldDB" id="A0A147GPW2"/>
<proteinExistence type="predicted"/>
<dbReference type="EMBL" id="LDSL01000128">
    <property type="protein sequence ID" value="KTT16264.1"/>
    <property type="molecule type" value="Genomic_DNA"/>
</dbReference>
<protein>
    <recommendedName>
        <fullName evidence="3">DUF4390 domain-containing protein</fullName>
    </recommendedName>
</protein>
<evidence type="ECO:0008006" key="3">
    <source>
        <dbReference type="Google" id="ProtNLM"/>
    </source>
</evidence>
<dbReference type="InterPro" id="IPR006311">
    <property type="entry name" value="TAT_signal"/>
</dbReference>
<dbReference type="PROSITE" id="PS51318">
    <property type="entry name" value="TAT"/>
    <property type="match status" value="1"/>
</dbReference>
<accession>A0A147GPW2</accession>
<dbReference type="PATRIC" id="fig|433924.3.peg.745"/>
<dbReference type="InterPro" id="IPR025500">
    <property type="entry name" value="DUF4390"/>
</dbReference>
<evidence type="ECO:0000313" key="1">
    <source>
        <dbReference type="EMBL" id="KTT16264.1"/>
    </source>
</evidence>
<dbReference type="OrthoDB" id="5298153at2"/>
<sequence length="221" mass="24645">MRSVSTTDSSTRCCKSARPEPARRRLLAGMLGAGLVAALPAAALAQQARAEIVQMRLESSDDAIYLSTTVRFELPAAVADVLDKGIALHFVAEAELFRERWYWTDQRVGQASRYMRLAYQPLMRRWRLNVSPTPITPLTSNVTLSQHFDTLDEALDAVRRIGRMRLADAGDVAEGGLHPVVFRFRLDTSQLPRPFQIGLVGQSEWNVSVERAARLPLETGR</sequence>